<dbReference type="Pfam" id="PF10986">
    <property type="entry name" value="ZrgA"/>
    <property type="match status" value="1"/>
</dbReference>
<evidence type="ECO:0008006" key="5">
    <source>
        <dbReference type="Google" id="ProtNLM"/>
    </source>
</evidence>
<dbReference type="AlphaFoldDB" id="A0A432W9S4"/>
<evidence type="ECO:0000313" key="3">
    <source>
        <dbReference type="EMBL" id="RUO26907.1"/>
    </source>
</evidence>
<accession>A0A432W9S4</accession>
<protein>
    <recommendedName>
        <fullName evidence="5">DUF2796 domain-containing protein</fullName>
    </recommendedName>
</protein>
<reference evidence="3 4" key="1">
    <citation type="journal article" date="2011" name="Front. Microbiol.">
        <title>Genomic signatures of strain selection and enhancement in Bacillus atrophaeus var. globigii, a historical biowarfare simulant.</title>
        <authorList>
            <person name="Gibbons H.S."/>
            <person name="Broomall S.M."/>
            <person name="McNew L.A."/>
            <person name="Daligault H."/>
            <person name="Chapman C."/>
            <person name="Bruce D."/>
            <person name="Karavis M."/>
            <person name="Krepps M."/>
            <person name="McGregor P.A."/>
            <person name="Hong C."/>
            <person name="Park K.H."/>
            <person name="Akmal A."/>
            <person name="Feldman A."/>
            <person name="Lin J.S."/>
            <person name="Chang W.E."/>
            <person name="Higgs B.W."/>
            <person name="Demirev P."/>
            <person name="Lindquist J."/>
            <person name="Liem A."/>
            <person name="Fochler E."/>
            <person name="Read T.D."/>
            <person name="Tapia R."/>
            <person name="Johnson S."/>
            <person name="Bishop-Lilly K.A."/>
            <person name="Detter C."/>
            <person name="Han C."/>
            <person name="Sozhamannan S."/>
            <person name="Rosenzweig C.N."/>
            <person name="Skowronski E.W."/>
        </authorList>
    </citation>
    <scope>NUCLEOTIDE SEQUENCE [LARGE SCALE GENOMIC DNA]</scope>
    <source>
        <strain evidence="3 4">MLST1</strain>
    </source>
</reference>
<evidence type="ECO:0000256" key="2">
    <source>
        <dbReference type="SAM" id="SignalP"/>
    </source>
</evidence>
<gene>
    <name evidence="3" type="ORF">CWE09_09510</name>
</gene>
<dbReference type="EMBL" id="PIPL01000001">
    <property type="protein sequence ID" value="RUO26907.1"/>
    <property type="molecule type" value="Genomic_DNA"/>
</dbReference>
<sequence>MRITYLAFFIGLMTLPAAQAIAHGEHSHSHSHSHNEEHDHSKDHTQQGSHVHGVAYLSIAMAEGEIQIELQAPASDIVGFEHKPDTQEQKDAIDSAIALLRQGEWLKLQQGTDCLLENANATSTQLQGSGHGDFFAELYFQCNSKTPEYFTVSFFEHFPSVERIDTQWLSDMNHGSQRLTPGNARLQFN</sequence>
<comment type="caution">
    <text evidence="3">The sequence shown here is derived from an EMBL/GenBank/DDBJ whole genome shotgun (WGS) entry which is preliminary data.</text>
</comment>
<dbReference type="OrthoDB" id="7346546at2"/>
<dbReference type="Proteomes" id="UP000288293">
    <property type="component" value="Unassembled WGS sequence"/>
</dbReference>
<evidence type="ECO:0000256" key="1">
    <source>
        <dbReference type="SAM" id="MobiDB-lite"/>
    </source>
</evidence>
<keyword evidence="4" id="KW-1185">Reference proteome</keyword>
<feature type="compositionally biased region" description="Basic and acidic residues" evidence="1">
    <location>
        <begin position="23"/>
        <end position="45"/>
    </location>
</feature>
<evidence type="ECO:0000313" key="4">
    <source>
        <dbReference type="Proteomes" id="UP000288293"/>
    </source>
</evidence>
<proteinExistence type="predicted"/>
<keyword evidence="2" id="KW-0732">Signal</keyword>
<dbReference type="InterPro" id="IPR021253">
    <property type="entry name" value="ZrgA-like"/>
</dbReference>
<organism evidence="3 4">
    <name type="scientific">Aliidiomarina minuta</name>
    <dbReference type="NCBI Taxonomy" id="880057"/>
    <lineage>
        <taxon>Bacteria</taxon>
        <taxon>Pseudomonadati</taxon>
        <taxon>Pseudomonadota</taxon>
        <taxon>Gammaproteobacteria</taxon>
        <taxon>Alteromonadales</taxon>
        <taxon>Idiomarinaceae</taxon>
        <taxon>Aliidiomarina</taxon>
    </lineage>
</organism>
<dbReference type="RefSeq" id="WP_126803720.1">
    <property type="nucleotide sequence ID" value="NZ_PIPL01000001.1"/>
</dbReference>
<name>A0A432W9S4_9GAMM</name>
<feature type="chain" id="PRO_5019019319" description="DUF2796 domain-containing protein" evidence="2">
    <location>
        <begin position="23"/>
        <end position="189"/>
    </location>
</feature>
<feature type="region of interest" description="Disordered" evidence="1">
    <location>
        <begin position="23"/>
        <end position="47"/>
    </location>
</feature>
<feature type="signal peptide" evidence="2">
    <location>
        <begin position="1"/>
        <end position="22"/>
    </location>
</feature>